<feature type="transmembrane region" description="Helical" evidence="1">
    <location>
        <begin position="16"/>
        <end position="38"/>
    </location>
</feature>
<comment type="caution">
    <text evidence="2">The sequence shown here is derived from an EMBL/GenBank/DDBJ whole genome shotgun (WGS) entry which is preliminary data.</text>
</comment>
<gene>
    <name evidence="2" type="ORF">A0H81_09483</name>
</gene>
<dbReference type="Proteomes" id="UP000092993">
    <property type="component" value="Unassembled WGS sequence"/>
</dbReference>
<keyword evidence="3" id="KW-1185">Reference proteome</keyword>
<keyword evidence="1" id="KW-0472">Membrane</keyword>
<dbReference type="EMBL" id="LUGG01000013">
    <property type="protein sequence ID" value="OBZ70926.1"/>
    <property type="molecule type" value="Genomic_DNA"/>
</dbReference>
<name>A0A1C7M3E0_GRIFR</name>
<proteinExistence type="predicted"/>
<organism evidence="2 3">
    <name type="scientific">Grifola frondosa</name>
    <name type="common">Maitake</name>
    <name type="synonym">Polyporus frondosus</name>
    <dbReference type="NCBI Taxonomy" id="5627"/>
    <lineage>
        <taxon>Eukaryota</taxon>
        <taxon>Fungi</taxon>
        <taxon>Dikarya</taxon>
        <taxon>Basidiomycota</taxon>
        <taxon>Agaricomycotina</taxon>
        <taxon>Agaricomycetes</taxon>
        <taxon>Polyporales</taxon>
        <taxon>Grifolaceae</taxon>
        <taxon>Grifola</taxon>
    </lineage>
</organism>
<evidence type="ECO:0000313" key="3">
    <source>
        <dbReference type="Proteomes" id="UP000092993"/>
    </source>
</evidence>
<accession>A0A1C7M3E0</accession>
<reference evidence="2 3" key="1">
    <citation type="submission" date="2016-03" db="EMBL/GenBank/DDBJ databases">
        <title>Whole genome sequencing of Grifola frondosa 9006-11.</title>
        <authorList>
            <person name="Min B."/>
            <person name="Park H."/>
            <person name="Kim J.-G."/>
            <person name="Cho H."/>
            <person name="Oh Y.-L."/>
            <person name="Kong W.-S."/>
            <person name="Choi I.-G."/>
        </authorList>
    </citation>
    <scope>NUCLEOTIDE SEQUENCE [LARGE SCALE GENOMIC DNA]</scope>
    <source>
        <strain evidence="2 3">9006-11</strain>
    </source>
</reference>
<evidence type="ECO:0000313" key="2">
    <source>
        <dbReference type="EMBL" id="OBZ70926.1"/>
    </source>
</evidence>
<keyword evidence="1" id="KW-1133">Transmembrane helix</keyword>
<keyword evidence="1" id="KW-0812">Transmembrane</keyword>
<protein>
    <submittedName>
        <fullName evidence="2">Uncharacterized protein</fullName>
    </submittedName>
</protein>
<evidence type="ECO:0000256" key="1">
    <source>
        <dbReference type="SAM" id="Phobius"/>
    </source>
</evidence>
<dbReference type="AlphaFoldDB" id="A0A1C7M3E0"/>
<sequence>MRTGVVTDYRNRPLHLLVLNGLLAICAWSITGTQGMFLRDCKASAQSMVQIHVIRRYRPWSTVQALGIIACIDHCTSAVFDGILRRILLMRVAEGVAVSLLLQGPSYCQ</sequence>